<dbReference type="AlphaFoldDB" id="A0A846H719"/>
<dbReference type="Proteomes" id="UP000031549">
    <property type="component" value="Unassembled WGS sequence"/>
</dbReference>
<sequence length="146" mass="16879">MAVFGFCRCLLSYIFHETVKQALQKENWVVTDDPLKLKFGNINFQIDLGAERVLAAERAGEKIAVEIKSFLNPSAITDFYAALGQFLSYRLAIEAIEPDRFLYMAVPLDTYQTFFQYEFTQTAIERYEVLLIVYDPANEVIVQWTK</sequence>
<dbReference type="CDD" id="cd22366">
    <property type="entry name" value="XisH-like"/>
    <property type="match status" value="1"/>
</dbReference>
<dbReference type="GO" id="GO:0003676">
    <property type="term" value="F:nucleic acid binding"/>
    <property type="evidence" value="ECO:0007669"/>
    <property type="project" value="InterPro"/>
</dbReference>
<keyword evidence="2" id="KW-1185">Reference proteome</keyword>
<dbReference type="SUPFAM" id="SSF52980">
    <property type="entry name" value="Restriction endonuclease-like"/>
    <property type="match status" value="1"/>
</dbReference>
<evidence type="ECO:0000313" key="1">
    <source>
        <dbReference type="EMBL" id="NEU72768.1"/>
    </source>
</evidence>
<accession>A0A846H719</accession>
<dbReference type="InterPro" id="IPR011335">
    <property type="entry name" value="Restrct_endonuc-II-like"/>
</dbReference>
<dbReference type="RefSeq" id="WP_052325834.1">
    <property type="nucleotide sequence ID" value="NZ_JTCM02000013.1"/>
</dbReference>
<dbReference type="InterPro" id="IPR014919">
    <property type="entry name" value="XisH"/>
</dbReference>
<proteinExistence type="predicted"/>
<dbReference type="EMBL" id="JTCM02000013">
    <property type="protein sequence ID" value="NEU72768.1"/>
    <property type="molecule type" value="Genomic_DNA"/>
</dbReference>
<reference evidence="1 2" key="1">
    <citation type="journal article" date="2015" name="Genome Announc.">
        <title>Draft Genome Sequence of Cyanobacterium Hassallia byssoidea Strain VB512170, Isolated from Monuments in India.</title>
        <authorList>
            <person name="Singh D."/>
            <person name="Chandrababunaidu M.M."/>
            <person name="Panda A."/>
            <person name="Sen D."/>
            <person name="Bhattacharyya S."/>
            <person name="Adhikary S.P."/>
            <person name="Tripathy S."/>
        </authorList>
    </citation>
    <scope>NUCLEOTIDE SEQUENCE [LARGE SCALE GENOMIC DNA]</scope>
    <source>
        <strain evidence="1 2">VB512170</strain>
    </source>
</reference>
<comment type="caution">
    <text evidence="1">The sequence shown here is derived from an EMBL/GenBank/DDBJ whole genome shotgun (WGS) entry which is preliminary data.</text>
</comment>
<dbReference type="Pfam" id="PF08814">
    <property type="entry name" value="XisH"/>
    <property type="match status" value="1"/>
</dbReference>
<protein>
    <submittedName>
        <fullName evidence="1">Fatty-acid oxidation protein subunit alpha</fullName>
    </submittedName>
</protein>
<dbReference type="Gene3D" id="3.40.1350.10">
    <property type="match status" value="1"/>
</dbReference>
<gene>
    <name evidence="1" type="ORF">PI95_009360</name>
</gene>
<dbReference type="InterPro" id="IPR011856">
    <property type="entry name" value="tRNA_endonuc-like_dom_sf"/>
</dbReference>
<organism evidence="1 2">
    <name type="scientific">Hassallia byssoidea VB512170</name>
    <dbReference type="NCBI Taxonomy" id="1304833"/>
    <lineage>
        <taxon>Bacteria</taxon>
        <taxon>Bacillati</taxon>
        <taxon>Cyanobacteriota</taxon>
        <taxon>Cyanophyceae</taxon>
        <taxon>Nostocales</taxon>
        <taxon>Tolypothrichaceae</taxon>
        <taxon>Hassallia</taxon>
    </lineage>
</organism>
<name>A0A846H719_9CYAN</name>
<evidence type="ECO:0000313" key="2">
    <source>
        <dbReference type="Proteomes" id="UP000031549"/>
    </source>
</evidence>